<gene>
    <name evidence="2" type="ORF">Hamer_G027200</name>
    <name evidence="3" type="ORF">Hamer_G027588</name>
</gene>
<protein>
    <submittedName>
        <fullName evidence="3">Uncharacterized protein</fullName>
    </submittedName>
</protein>
<dbReference type="EMBL" id="JAHLQT010032234">
    <property type="protein sequence ID" value="KAG7159777.1"/>
    <property type="molecule type" value="Genomic_DNA"/>
</dbReference>
<evidence type="ECO:0000313" key="2">
    <source>
        <dbReference type="EMBL" id="KAG7156227.1"/>
    </source>
</evidence>
<dbReference type="EMBL" id="JAHLQT010039308">
    <property type="protein sequence ID" value="KAG7156227.1"/>
    <property type="molecule type" value="Genomic_DNA"/>
</dbReference>
<name>A0A8J5JKB1_HOMAM</name>
<accession>A0A8J5JKB1</accession>
<sequence length="75" mass="8259">MASDATAAAERSQIPSRKSPQEARMLSELRDCMTSNSAQLSPVPRNLKMATLVTLHSCRRHLGIFPSEDIATFND</sequence>
<dbReference type="AlphaFoldDB" id="A0A8J5JKB1"/>
<reference evidence="3" key="1">
    <citation type="journal article" date="2021" name="Sci. Adv.">
        <title>The American lobster genome reveals insights on longevity, neural, and immune adaptations.</title>
        <authorList>
            <person name="Polinski J.M."/>
            <person name="Zimin A.V."/>
            <person name="Clark K.F."/>
            <person name="Kohn A.B."/>
            <person name="Sadowski N."/>
            <person name="Timp W."/>
            <person name="Ptitsyn A."/>
            <person name="Khanna P."/>
            <person name="Romanova D.Y."/>
            <person name="Williams P."/>
            <person name="Greenwood S.J."/>
            <person name="Moroz L.L."/>
            <person name="Walt D.R."/>
            <person name="Bodnar A.G."/>
        </authorList>
    </citation>
    <scope>NUCLEOTIDE SEQUENCE</scope>
    <source>
        <strain evidence="3">GMGI-L3</strain>
    </source>
</reference>
<dbReference type="Proteomes" id="UP000747542">
    <property type="component" value="Unassembled WGS sequence"/>
</dbReference>
<evidence type="ECO:0000313" key="4">
    <source>
        <dbReference type="Proteomes" id="UP000747542"/>
    </source>
</evidence>
<proteinExistence type="predicted"/>
<evidence type="ECO:0000256" key="1">
    <source>
        <dbReference type="SAM" id="MobiDB-lite"/>
    </source>
</evidence>
<organism evidence="3 4">
    <name type="scientific">Homarus americanus</name>
    <name type="common">American lobster</name>
    <dbReference type="NCBI Taxonomy" id="6706"/>
    <lineage>
        <taxon>Eukaryota</taxon>
        <taxon>Metazoa</taxon>
        <taxon>Ecdysozoa</taxon>
        <taxon>Arthropoda</taxon>
        <taxon>Crustacea</taxon>
        <taxon>Multicrustacea</taxon>
        <taxon>Malacostraca</taxon>
        <taxon>Eumalacostraca</taxon>
        <taxon>Eucarida</taxon>
        <taxon>Decapoda</taxon>
        <taxon>Pleocyemata</taxon>
        <taxon>Astacidea</taxon>
        <taxon>Nephropoidea</taxon>
        <taxon>Nephropidae</taxon>
        <taxon>Homarus</taxon>
    </lineage>
</organism>
<comment type="caution">
    <text evidence="3">The sequence shown here is derived from an EMBL/GenBank/DDBJ whole genome shotgun (WGS) entry which is preliminary data.</text>
</comment>
<feature type="region of interest" description="Disordered" evidence="1">
    <location>
        <begin position="1"/>
        <end position="23"/>
    </location>
</feature>
<evidence type="ECO:0000313" key="3">
    <source>
        <dbReference type="EMBL" id="KAG7159777.1"/>
    </source>
</evidence>
<keyword evidence="4" id="KW-1185">Reference proteome</keyword>